<evidence type="ECO:0000256" key="2">
    <source>
        <dbReference type="ARBA" id="ARBA00022729"/>
    </source>
</evidence>
<comment type="similarity">
    <text evidence="1">Belongs to the thioredoxin family. DsbA subfamily.</text>
</comment>
<keyword evidence="6" id="KW-1133">Transmembrane helix</keyword>
<dbReference type="Proteomes" id="UP000177126">
    <property type="component" value="Unassembled WGS sequence"/>
</dbReference>
<evidence type="ECO:0000256" key="5">
    <source>
        <dbReference type="ARBA" id="ARBA00023284"/>
    </source>
</evidence>
<feature type="domain" description="Thioredoxin-like fold" evidence="7">
    <location>
        <begin position="47"/>
        <end position="205"/>
    </location>
</feature>
<evidence type="ECO:0000313" key="8">
    <source>
        <dbReference type="EMBL" id="OGZ41552.1"/>
    </source>
</evidence>
<dbReference type="EMBL" id="MHNF01000011">
    <property type="protein sequence ID" value="OGZ41552.1"/>
    <property type="molecule type" value="Genomic_DNA"/>
</dbReference>
<gene>
    <name evidence="8" type="ORF">A3B04_01190</name>
</gene>
<dbReference type="PANTHER" id="PTHR13887">
    <property type="entry name" value="GLUTATHIONE S-TRANSFERASE KAPPA"/>
    <property type="match status" value="1"/>
</dbReference>
<keyword evidence="3" id="KW-0560">Oxidoreductase</keyword>
<evidence type="ECO:0000313" key="9">
    <source>
        <dbReference type="Proteomes" id="UP000177126"/>
    </source>
</evidence>
<comment type="caution">
    <text evidence="8">The sequence shown here is derived from an EMBL/GenBank/DDBJ whole genome shotgun (WGS) entry which is preliminary data.</text>
</comment>
<evidence type="ECO:0000256" key="4">
    <source>
        <dbReference type="ARBA" id="ARBA00023157"/>
    </source>
</evidence>
<dbReference type="AlphaFoldDB" id="A0A1G2FV14"/>
<name>A0A1G2FV14_9BACT</name>
<feature type="transmembrane region" description="Helical" evidence="6">
    <location>
        <begin position="6"/>
        <end position="24"/>
    </location>
</feature>
<dbReference type="Gene3D" id="3.40.30.10">
    <property type="entry name" value="Glutaredoxin"/>
    <property type="match status" value="1"/>
</dbReference>
<organism evidence="8 9">
    <name type="scientific">Candidatus Portnoybacteria bacterium RIFCSPLOWO2_02_FULL_39_11</name>
    <dbReference type="NCBI Taxonomy" id="1802001"/>
    <lineage>
        <taxon>Bacteria</taxon>
        <taxon>Candidatus Portnoyibacteriota</taxon>
    </lineage>
</organism>
<dbReference type="Pfam" id="PF13462">
    <property type="entry name" value="Thioredoxin_4"/>
    <property type="match status" value="1"/>
</dbReference>
<dbReference type="GO" id="GO:0016491">
    <property type="term" value="F:oxidoreductase activity"/>
    <property type="evidence" value="ECO:0007669"/>
    <property type="project" value="UniProtKB-KW"/>
</dbReference>
<dbReference type="InterPro" id="IPR012336">
    <property type="entry name" value="Thioredoxin-like_fold"/>
</dbReference>
<evidence type="ECO:0000256" key="6">
    <source>
        <dbReference type="SAM" id="Phobius"/>
    </source>
</evidence>
<dbReference type="InterPro" id="IPR036249">
    <property type="entry name" value="Thioredoxin-like_sf"/>
</dbReference>
<accession>A0A1G2FV14</accession>
<evidence type="ECO:0000256" key="1">
    <source>
        <dbReference type="ARBA" id="ARBA00005791"/>
    </source>
</evidence>
<proteinExistence type="inferred from homology"/>
<keyword evidence="2" id="KW-0732">Signal</keyword>
<reference evidence="8 9" key="1">
    <citation type="journal article" date="2016" name="Nat. Commun.">
        <title>Thousands of microbial genomes shed light on interconnected biogeochemical processes in an aquifer system.</title>
        <authorList>
            <person name="Anantharaman K."/>
            <person name="Brown C.T."/>
            <person name="Hug L.A."/>
            <person name="Sharon I."/>
            <person name="Castelle C.J."/>
            <person name="Probst A.J."/>
            <person name="Thomas B.C."/>
            <person name="Singh A."/>
            <person name="Wilkins M.J."/>
            <person name="Karaoz U."/>
            <person name="Brodie E.L."/>
            <person name="Williams K.H."/>
            <person name="Hubbard S.S."/>
            <person name="Banfield J.F."/>
        </authorList>
    </citation>
    <scope>NUCLEOTIDE SEQUENCE [LARGE SCALE GENOMIC DNA]</scope>
</reference>
<sequence length="212" mass="23460">MTDKKIIIFALILAILLIGGGWYYSKKSPGGSATSPSSSSNPGTITQAGIMIGDPNAKVTIEEYTNFVCPACGRFAAGTFVNIMEDYIKTGQVKMIFYVFPPYELGRAALCSQEQNKFIEFHDYVFLHQAQIIKESDIGTMASNAGLDMQKYDACYSSDKYTDVVTKWNDEGTARGVEYTPTFFINGQKLIGAQPYGDFKKIIDEKLSQINQ</sequence>
<protein>
    <recommendedName>
        <fullName evidence="7">Thioredoxin-like fold domain-containing protein</fullName>
    </recommendedName>
</protein>
<evidence type="ECO:0000259" key="7">
    <source>
        <dbReference type="Pfam" id="PF13462"/>
    </source>
</evidence>
<keyword evidence="6" id="KW-0812">Transmembrane</keyword>
<keyword evidence="6" id="KW-0472">Membrane</keyword>
<keyword evidence="5" id="KW-0676">Redox-active center</keyword>
<evidence type="ECO:0000256" key="3">
    <source>
        <dbReference type="ARBA" id="ARBA00023002"/>
    </source>
</evidence>
<dbReference type="SUPFAM" id="SSF52833">
    <property type="entry name" value="Thioredoxin-like"/>
    <property type="match status" value="1"/>
</dbReference>
<dbReference type="PANTHER" id="PTHR13887:SF14">
    <property type="entry name" value="DISULFIDE BOND FORMATION PROTEIN D"/>
    <property type="match status" value="1"/>
</dbReference>
<keyword evidence="4" id="KW-1015">Disulfide bond</keyword>